<accession>A0AB33JWA0</accession>
<dbReference type="EMBL" id="AP035881">
    <property type="protein sequence ID" value="BFP47481.1"/>
    <property type="molecule type" value="Genomic_DNA"/>
</dbReference>
<dbReference type="Pfam" id="PF13349">
    <property type="entry name" value="DUF4097"/>
    <property type="match status" value="1"/>
</dbReference>
<evidence type="ECO:0000259" key="1">
    <source>
        <dbReference type="Pfam" id="PF13349"/>
    </source>
</evidence>
<dbReference type="AlphaFoldDB" id="A0AB33JWA0"/>
<feature type="domain" description="DUF4097" evidence="1">
    <location>
        <begin position="137"/>
        <end position="249"/>
    </location>
</feature>
<sequence>MGTALAGDPGVGLGAAGFGGSEGVRGGEFGVKRILAGLGVAVAVVAGGTGCAAQQEREVAYGVTEAVRVLVVDGGTGDVEVVGEGSEVRVTEHQSYRGTAPAAAHEVADGTLTLSYRCPEDGCSVGYQVRVPAGTVVRVKAGTGNVRLTGLTAEVEASAGTGGITAERLGGREVQLTVGTGDVKAVFAVAPADVRVKAGTGSVRLTVPKGEEYAVEAAAGTGAVKVQVPVRTSAERRIVVRAATGDVTVSGG</sequence>
<gene>
    <name evidence="2" type="ORF">KCMC57_38490</name>
</gene>
<evidence type="ECO:0000313" key="2">
    <source>
        <dbReference type="EMBL" id="BFP47481.1"/>
    </source>
</evidence>
<organism evidence="2">
    <name type="scientific">Kitasatospora sp. CMC57</name>
    <dbReference type="NCBI Taxonomy" id="3231513"/>
    <lineage>
        <taxon>Bacteria</taxon>
        <taxon>Bacillati</taxon>
        <taxon>Actinomycetota</taxon>
        <taxon>Actinomycetes</taxon>
        <taxon>Kitasatosporales</taxon>
        <taxon>Streptomycetaceae</taxon>
        <taxon>Kitasatospora</taxon>
    </lineage>
</organism>
<reference evidence="2" key="1">
    <citation type="submission" date="2024-07" db="EMBL/GenBank/DDBJ databases">
        <title>Complete genome sequences of cellulolytic bacteria, Kitasatospora sp. CMC57 and Streptomyces sp. CMC78, isolated from Japanese agricultural soil.</title>
        <authorList>
            <person name="Hashimoto T."/>
            <person name="Ito M."/>
            <person name="Iwamoto M."/>
            <person name="Fukahori D."/>
            <person name="Shoda T."/>
            <person name="Sakoda M."/>
            <person name="Morohoshi T."/>
            <person name="Mitsuboshi M."/>
            <person name="Nishizawa T."/>
        </authorList>
    </citation>
    <scope>NUCLEOTIDE SEQUENCE</scope>
    <source>
        <strain evidence="2">CMC57</strain>
    </source>
</reference>
<protein>
    <recommendedName>
        <fullName evidence="1">DUF4097 domain-containing protein</fullName>
    </recommendedName>
</protein>
<name>A0AB33JWA0_9ACTN</name>
<dbReference type="InterPro" id="IPR025164">
    <property type="entry name" value="Toastrack_DUF4097"/>
</dbReference>
<proteinExistence type="predicted"/>